<comment type="caution">
    <text evidence="6">The sequence shown here is derived from an EMBL/GenBank/DDBJ whole genome shotgun (WGS) entry which is preliminary data.</text>
</comment>
<dbReference type="InterPro" id="IPR001279">
    <property type="entry name" value="Metallo-B-lactamas"/>
</dbReference>
<dbReference type="Proteomes" id="UP001642484">
    <property type="component" value="Unassembled WGS sequence"/>
</dbReference>
<sequence>MDVNLAAHFKHGRQQLEGLPSVAKLSDQVMVILGLNPGPYTLQGTNCYLIGRGRKRVLVDTGEGRAEFVESLVQVLHGEDCEITDVILTHTHVDHIGGLPDLVQRFPDLQVWRCQPASGLSFGQLGTAEDATDPAQTLGKCRQTRFRPLKNGEVLKLHGSTLKAIHTPGHANDHVCFWLEEEKALFTGDHILGTGTVIVQDLEAYMSSLELLHSFRPERIYPGHGPMLQGDAARNRPRDYIQHRHLRLKKALELLEVGARSFEQLLDGVYGSSLPADAFLRHAARRNLEASLEKLQKDGLARRLSAHTWGMARKTSTNAGDKLQDRQKASNGYAREGELRGVLQRARPQWSTKDLAAAEAKLLSIGICTAEKLAEQLAASVLNDNLRSGGFRAFAAETLQALREASSSFRCRRGVHPTQAVPESETVD</sequence>
<keyword evidence="7" id="KW-1185">Reference proteome</keyword>
<comment type="similarity">
    <text evidence="1">Belongs to the metallo-beta-lactamase superfamily. Glyoxalase II family.</text>
</comment>
<evidence type="ECO:0000256" key="1">
    <source>
        <dbReference type="ARBA" id="ARBA00006759"/>
    </source>
</evidence>
<evidence type="ECO:0000313" key="7">
    <source>
        <dbReference type="Proteomes" id="UP001642484"/>
    </source>
</evidence>
<dbReference type="Pfam" id="PF00753">
    <property type="entry name" value="Lactamase_B"/>
    <property type="match status" value="1"/>
</dbReference>
<dbReference type="EMBL" id="CAXAMN010002303">
    <property type="protein sequence ID" value="CAK8999000.1"/>
    <property type="molecule type" value="Genomic_DNA"/>
</dbReference>
<dbReference type="Gene3D" id="1.10.10.10">
    <property type="entry name" value="Winged helix-like DNA-binding domain superfamily/Winged helix DNA-binding domain"/>
    <property type="match status" value="1"/>
</dbReference>
<evidence type="ECO:0000259" key="5">
    <source>
        <dbReference type="SMART" id="SM00849"/>
    </source>
</evidence>
<dbReference type="SMART" id="SM00849">
    <property type="entry name" value="Lactamase_B"/>
    <property type="match status" value="1"/>
</dbReference>
<dbReference type="InterPro" id="IPR036866">
    <property type="entry name" value="RibonucZ/Hydroxyglut_hydro"/>
</dbReference>
<keyword evidence="4" id="KW-0862">Zinc</keyword>
<dbReference type="InterPro" id="IPR047921">
    <property type="entry name" value="LACTB2-like_MBL-fold"/>
</dbReference>
<evidence type="ECO:0000256" key="2">
    <source>
        <dbReference type="ARBA" id="ARBA00022723"/>
    </source>
</evidence>
<keyword evidence="2" id="KW-0479">Metal-binding</keyword>
<dbReference type="PANTHER" id="PTHR23131:SF0">
    <property type="entry name" value="ENDORIBONUCLEASE LACTB2"/>
    <property type="match status" value="1"/>
</dbReference>
<dbReference type="CDD" id="cd07722">
    <property type="entry name" value="LACTB2-like_MBL-fold"/>
    <property type="match status" value="1"/>
</dbReference>
<keyword evidence="3" id="KW-0378">Hydrolase</keyword>
<reference evidence="6 7" key="1">
    <citation type="submission" date="2024-02" db="EMBL/GenBank/DDBJ databases">
        <authorList>
            <person name="Chen Y."/>
            <person name="Shah S."/>
            <person name="Dougan E. K."/>
            <person name="Thang M."/>
            <person name="Chan C."/>
        </authorList>
    </citation>
    <scope>NUCLEOTIDE SEQUENCE [LARGE SCALE GENOMIC DNA]</scope>
</reference>
<name>A0ABP0I8V4_9DINO</name>
<accession>A0ABP0I8V4</accession>
<gene>
    <name evidence="6" type="ORF">CCMP2556_LOCUS5484</name>
</gene>
<organism evidence="6 7">
    <name type="scientific">Durusdinium trenchii</name>
    <dbReference type="NCBI Taxonomy" id="1381693"/>
    <lineage>
        <taxon>Eukaryota</taxon>
        <taxon>Sar</taxon>
        <taxon>Alveolata</taxon>
        <taxon>Dinophyceae</taxon>
        <taxon>Suessiales</taxon>
        <taxon>Symbiodiniaceae</taxon>
        <taxon>Durusdinium</taxon>
    </lineage>
</organism>
<protein>
    <recommendedName>
        <fullName evidence="5">Metallo-beta-lactamase domain-containing protein</fullName>
    </recommendedName>
</protein>
<dbReference type="Gene3D" id="3.60.15.10">
    <property type="entry name" value="Ribonuclease Z/Hydroxyacylglutathione hydrolase-like"/>
    <property type="match status" value="1"/>
</dbReference>
<dbReference type="PANTHER" id="PTHR23131">
    <property type="entry name" value="ENDORIBONUCLEASE LACTB2"/>
    <property type="match status" value="1"/>
</dbReference>
<evidence type="ECO:0000256" key="4">
    <source>
        <dbReference type="ARBA" id="ARBA00022833"/>
    </source>
</evidence>
<evidence type="ECO:0000256" key="3">
    <source>
        <dbReference type="ARBA" id="ARBA00022801"/>
    </source>
</evidence>
<dbReference type="InterPro" id="IPR036388">
    <property type="entry name" value="WH-like_DNA-bd_sf"/>
</dbReference>
<dbReference type="Pfam" id="PF17778">
    <property type="entry name" value="WHD_BLACT"/>
    <property type="match status" value="1"/>
</dbReference>
<feature type="domain" description="Metallo-beta-lactamase" evidence="5">
    <location>
        <begin position="44"/>
        <end position="224"/>
    </location>
</feature>
<dbReference type="SUPFAM" id="SSF56281">
    <property type="entry name" value="Metallo-hydrolase/oxidoreductase"/>
    <property type="match status" value="1"/>
</dbReference>
<dbReference type="InterPro" id="IPR041516">
    <property type="entry name" value="LACTB2_WH"/>
</dbReference>
<dbReference type="InterPro" id="IPR050662">
    <property type="entry name" value="Sec-metab_biosynth-thioest"/>
</dbReference>
<evidence type="ECO:0000313" key="6">
    <source>
        <dbReference type="EMBL" id="CAK8999000.1"/>
    </source>
</evidence>
<proteinExistence type="inferred from homology"/>